<protein>
    <submittedName>
        <fullName evidence="1">Uncharacterized protein</fullName>
    </submittedName>
</protein>
<comment type="caution">
    <text evidence="1">The sequence shown here is derived from an EMBL/GenBank/DDBJ whole genome shotgun (WGS) entry which is preliminary data.</text>
</comment>
<keyword evidence="2" id="KW-1185">Reference proteome</keyword>
<evidence type="ECO:0000313" key="2">
    <source>
        <dbReference type="Proteomes" id="UP001056120"/>
    </source>
</evidence>
<name>A0ACB9KAU1_9ASTR</name>
<organism evidence="1 2">
    <name type="scientific">Smallanthus sonchifolius</name>
    <dbReference type="NCBI Taxonomy" id="185202"/>
    <lineage>
        <taxon>Eukaryota</taxon>
        <taxon>Viridiplantae</taxon>
        <taxon>Streptophyta</taxon>
        <taxon>Embryophyta</taxon>
        <taxon>Tracheophyta</taxon>
        <taxon>Spermatophyta</taxon>
        <taxon>Magnoliopsida</taxon>
        <taxon>eudicotyledons</taxon>
        <taxon>Gunneridae</taxon>
        <taxon>Pentapetalae</taxon>
        <taxon>asterids</taxon>
        <taxon>campanulids</taxon>
        <taxon>Asterales</taxon>
        <taxon>Asteraceae</taxon>
        <taxon>Asteroideae</taxon>
        <taxon>Heliantheae alliance</taxon>
        <taxon>Millerieae</taxon>
        <taxon>Smallanthus</taxon>
    </lineage>
</organism>
<gene>
    <name evidence="1" type="ORF">L1987_03482</name>
</gene>
<dbReference type="EMBL" id="CM042018">
    <property type="protein sequence ID" value="KAI3829361.1"/>
    <property type="molecule type" value="Genomic_DNA"/>
</dbReference>
<reference evidence="2" key="1">
    <citation type="journal article" date="2022" name="Mol. Ecol. Resour.">
        <title>The genomes of chicory, endive, great burdock and yacon provide insights into Asteraceae palaeo-polyploidization history and plant inulin production.</title>
        <authorList>
            <person name="Fan W."/>
            <person name="Wang S."/>
            <person name="Wang H."/>
            <person name="Wang A."/>
            <person name="Jiang F."/>
            <person name="Liu H."/>
            <person name="Zhao H."/>
            <person name="Xu D."/>
            <person name="Zhang Y."/>
        </authorList>
    </citation>
    <scope>NUCLEOTIDE SEQUENCE [LARGE SCALE GENOMIC DNA]</scope>
    <source>
        <strain evidence="2">cv. Yunnan</strain>
    </source>
</reference>
<evidence type="ECO:0000313" key="1">
    <source>
        <dbReference type="EMBL" id="KAI3829361.1"/>
    </source>
</evidence>
<dbReference type="Proteomes" id="UP001056120">
    <property type="component" value="Linkage Group LG01"/>
</dbReference>
<proteinExistence type="predicted"/>
<sequence>MARIKKDQERKATMPFREQQISRAARSLDTTKLAKEMRGEWTEILISQGEDADYLEKLSTKEIYRAYMGQQGELAKKKRAEEEEKARQKFRKAIALSKRTYEERKVTMDFLKAIEEERLKKTNQTKRASTTEDERKQKKPRIDSLVHPPSIQLIPSPRLHSSTPKESKSSHPSPSQPQPPKKKTKSPTSSSDSRKIVQWFYSDSNEWYEVFRGELEKKRTICIYVDEVIQLPDFDLQRIFELGEAHEPDNESGRHILLIIKHHFNPIKEVVIDAKPTQAYFPIVKWSYNAANDEYTPVDVKGNKMRCTNKAIFNMPRGDIKSLFEIPFDNPSKDPRGYETTRIILNMQKLYDQRQ</sequence>
<accession>A0ACB9KAU1</accession>
<reference evidence="1 2" key="2">
    <citation type="journal article" date="2022" name="Mol. Ecol. Resour.">
        <title>The genomes of chicory, endive, great burdock and yacon provide insights into Asteraceae paleo-polyploidization history and plant inulin production.</title>
        <authorList>
            <person name="Fan W."/>
            <person name="Wang S."/>
            <person name="Wang H."/>
            <person name="Wang A."/>
            <person name="Jiang F."/>
            <person name="Liu H."/>
            <person name="Zhao H."/>
            <person name="Xu D."/>
            <person name="Zhang Y."/>
        </authorList>
    </citation>
    <scope>NUCLEOTIDE SEQUENCE [LARGE SCALE GENOMIC DNA]</scope>
    <source>
        <strain evidence="2">cv. Yunnan</strain>
        <tissue evidence="1">Leaves</tissue>
    </source>
</reference>